<dbReference type="AlphaFoldDB" id="A0A3M8CWX0"/>
<keyword evidence="4 7" id="KW-0067">ATP-binding</keyword>
<keyword evidence="6 7" id="KW-0472">Membrane</keyword>
<dbReference type="GO" id="GO:0015417">
    <property type="term" value="F:ABC-type polyamine transporter activity"/>
    <property type="evidence" value="ECO:0007669"/>
    <property type="project" value="UniProtKB-EC"/>
</dbReference>
<gene>
    <name evidence="7" type="primary">potA</name>
    <name evidence="9" type="ORF">EDM56_27980</name>
</gene>
<evidence type="ECO:0000256" key="4">
    <source>
        <dbReference type="ARBA" id="ARBA00022840"/>
    </source>
</evidence>
<dbReference type="PANTHER" id="PTHR42781:SF4">
    <property type="entry name" value="SPERMIDINE_PUTRESCINE IMPORT ATP-BINDING PROTEIN POTA"/>
    <property type="match status" value="1"/>
</dbReference>
<dbReference type="EC" id="7.6.2.11" evidence="7"/>
<keyword evidence="1 7" id="KW-0813">Transport</keyword>
<evidence type="ECO:0000259" key="8">
    <source>
        <dbReference type="PROSITE" id="PS50893"/>
    </source>
</evidence>
<dbReference type="InterPro" id="IPR027417">
    <property type="entry name" value="P-loop_NTPase"/>
</dbReference>
<comment type="catalytic activity">
    <reaction evidence="7">
        <text>ATP + H2O + polyamine-[polyamine-binding protein]Side 1 = ADP + phosphate + polyamineSide 2 + [polyamine-binding protein]Side 1.</text>
        <dbReference type="EC" id="7.6.2.11"/>
    </reaction>
</comment>
<evidence type="ECO:0000256" key="7">
    <source>
        <dbReference type="RuleBase" id="RU364083"/>
    </source>
</evidence>
<keyword evidence="10" id="KW-1185">Reference proteome</keyword>
<dbReference type="GO" id="GO:0005524">
    <property type="term" value="F:ATP binding"/>
    <property type="evidence" value="ECO:0007669"/>
    <property type="project" value="UniProtKB-KW"/>
</dbReference>
<dbReference type="PROSITE" id="PS50893">
    <property type="entry name" value="ABC_TRANSPORTER_2"/>
    <property type="match status" value="1"/>
</dbReference>
<dbReference type="InterPro" id="IPR003439">
    <property type="entry name" value="ABC_transporter-like_ATP-bd"/>
</dbReference>
<dbReference type="NCBIfam" id="TIGR01187">
    <property type="entry name" value="potA"/>
    <property type="match status" value="1"/>
</dbReference>
<dbReference type="EMBL" id="RHHQ01000025">
    <property type="protein sequence ID" value="RNB80244.1"/>
    <property type="molecule type" value="Genomic_DNA"/>
</dbReference>
<comment type="caution">
    <text evidence="9">The sequence shown here is derived from an EMBL/GenBank/DDBJ whole genome shotgun (WGS) entry which is preliminary data.</text>
</comment>
<evidence type="ECO:0000256" key="3">
    <source>
        <dbReference type="ARBA" id="ARBA00022741"/>
    </source>
</evidence>
<keyword evidence="3 7" id="KW-0547">Nucleotide-binding</keyword>
<accession>A0A3M8CWX0</accession>
<dbReference type="InterPro" id="IPR050093">
    <property type="entry name" value="ABC_SmlMolc_Importer"/>
</dbReference>
<dbReference type="Pfam" id="PF08402">
    <property type="entry name" value="TOBE_2"/>
    <property type="match status" value="1"/>
</dbReference>
<protein>
    <recommendedName>
        <fullName evidence="7">Spermidine/putrescine import ATP-binding protein PotA</fullName>
        <ecNumber evidence="7">7.6.2.11</ecNumber>
    </recommendedName>
</protein>
<feature type="domain" description="ABC transporter" evidence="8">
    <location>
        <begin position="5"/>
        <end position="235"/>
    </location>
</feature>
<evidence type="ECO:0000256" key="6">
    <source>
        <dbReference type="ARBA" id="ARBA00023136"/>
    </source>
</evidence>
<sequence length="376" mass="42155">MTAHLDIKSAQKFYKKYKAVDNVNLSIKKGEFVTILGPSGSGKTTLLKLIAGFEELNDGAIFLDGQDITKKKAYDRNIGMVFQNYALFPHMTVFDNIAYPLRLRNVMKANIKEHVIRALQTVRLEEFASRYPNQLSGGQQQRVALARAIVFNPPLLLLDEPLGALDKNLRHQMQYEIKHIQQSLGITTVNVTHDQEEALTMSDRICVMNKGRIEQIDTPERLYNFPKSKFVSAFIGEINLLQCELIHLEAGMAVVKLNDGQVAKVRVEQSDVAVQTAALIAIRPENIHVVRDGAVFTNMHELTVLEKTYVGESFRIEGTTKTRERLTIKLPYASSREIAVGDEIRIGWNAHEASLVPDEVTVQNDTADIRGAAKIS</sequence>
<dbReference type="SUPFAM" id="SSF50331">
    <property type="entry name" value="MOP-like"/>
    <property type="match status" value="1"/>
</dbReference>
<dbReference type="RefSeq" id="WP_122921228.1">
    <property type="nucleotide sequence ID" value="NZ_RHHQ01000025.1"/>
</dbReference>
<dbReference type="InterPro" id="IPR017871">
    <property type="entry name" value="ABC_transporter-like_CS"/>
</dbReference>
<dbReference type="Gene3D" id="2.40.50.100">
    <property type="match status" value="1"/>
</dbReference>
<dbReference type="GO" id="GO:0043190">
    <property type="term" value="C:ATP-binding cassette (ABC) transporter complex"/>
    <property type="evidence" value="ECO:0007669"/>
    <property type="project" value="InterPro"/>
</dbReference>
<reference evidence="9 10" key="1">
    <citation type="submission" date="2018-10" db="EMBL/GenBank/DDBJ databases">
        <title>Phylogenomics of Brevibacillus.</title>
        <authorList>
            <person name="Dunlap C."/>
        </authorList>
    </citation>
    <scope>NUCLEOTIDE SEQUENCE [LARGE SCALE GENOMIC DNA]</scope>
    <source>
        <strain evidence="9 10">JCM 15716</strain>
    </source>
</reference>
<dbReference type="OrthoDB" id="9802264at2"/>
<comment type="subunit">
    <text evidence="7">The complex is composed of two ATP-binding proteins (PotA), two transmembrane proteins (PotB and PotC) and a solute-binding protein (PotD).</text>
</comment>
<dbReference type="Pfam" id="PF00005">
    <property type="entry name" value="ABC_tran"/>
    <property type="match status" value="1"/>
</dbReference>
<dbReference type="InterPro" id="IPR013611">
    <property type="entry name" value="Transp-assoc_OB_typ2"/>
</dbReference>
<dbReference type="PANTHER" id="PTHR42781">
    <property type="entry name" value="SPERMIDINE/PUTRESCINE IMPORT ATP-BINDING PROTEIN POTA"/>
    <property type="match status" value="1"/>
</dbReference>
<dbReference type="InterPro" id="IPR005893">
    <property type="entry name" value="PotA-like"/>
</dbReference>
<dbReference type="Proteomes" id="UP000271031">
    <property type="component" value="Unassembled WGS sequence"/>
</dbReference>
<dbReference type="FunFam" id="3.40.50.300:FF:000133">
    <property type="entry name" value="Spermidine/putrescine import ATP-binding protein PotA"/>
    <property type="match status" value="1"/>
</dbReference>
<dbReference type="PROSITE" id="PS00211">
    <property type="entry name" value="ABC_TRANSPORTER_1"/>
    <property type="match status" value="1"/>
</dbReference>
<dbReference type="SMART" id="SM00382">
    <property type="entry name" value="AAA"/>
    <property type="match status" value="1"/>
</dbReference>
<organism evidence="9 10">
    <name type="scientific">Brevibacillus fluminis</name>
    <dbReference type="NCBI Taxonomy" id="511487"/>
    <lineage>
        <taxon>Bacteria</taxon>
        <taxon>Bacillati</taxon>
        <taxon>Bacillota</taxon>
        <taxon>Bacilli</taxon>
        <taxon>Bacillales</taxon>
        <taxon>Paenibacillaceae</taxon>
        <taxon>Brevibacillus</taxon>
    </lineage>
</organism>
<comment type="similarity">
    <text evidence="7">Belongs to the ABC transporter superfamily. Spermidine/putrescine importer (TC 3.A.1.11.1) family.</text>
</comment>
<evidence type="ECO:0000313" key="9">
    <source>
        <dbReference type="EMBL" id="RNB80244.1"/>
    </source>
</evidence>
<evidence type="ECO:0000256" key="5">
    <source>
        <dbReference type="ARBA" id="ARBA00022967"/>
    </source>
</evidence>
<dbReference type="InterPro" id="IPR008995">
    <property type="entry name" value="Mo/tungstate-bd_C_term_dom"/>
</dbReference>
<keyword evidence="5 7" id="KW-1278">Translocase</keyword>
<dbReference type="Gene3D" id="3.40.50.300">
    <property type="entry name" value="P-loop containing nucleotide triphosphate hydrolases"/>
    <property type="match status" value="1"/>
</dbReference>
<evidence type="ECO:0000256" key="2">
    <source>
        <dbReference type="ARBA" id="ARBA00022475"/>
    </source>
</evidence>
<keyword evidence="2 7" id="KW-1003">Cell membrane</keyword>
<name>A0A3M8CWX0_9BACL</name>
<comment type="function">
    <text evidence="7">Part of the ABC transporter complex PotABCD involved in spermidine/putrescine import. Responsible for energy coupling to the transport system.</text>
</comment>
<evidence type="ECO:0000313" key="10">
    <source>
        <dbReference type="Proteomes" id="UP000271031"/>
    </source>
</evidence>
<dbReference type="GO" id="GO:0016887">
    <property type="term" value="F:ATP hydrolysis activity"/>
    <property type="evidence" value="ECO:0007669"/>
    <property type="project" value="InterPro"/>
</dbReference>
<proteinExistence type="inferred from homology"/>
<dbReference type="SUPFAM" id="SSF52540">
    <property type="entry name" value="P-loop containing nucleoside triphosphate hydrolases"/>
    <property type="match status" value="1"/>
</dbReference>
<evidence type="ECO:0000256" key="1">
    <source>
        <dbReference type="ARBA" id="ARBA00022448"/>
    </source>
</evidence>
<dbReference type="InterPro" id="IPR003593">
    <property type="entry name" value="AAA+_ATPase"/>
</dbReference>